<keyword evidence="3 5" id="KW-0067">ATP-binding</keyword>
<evidence type="ECO:0000256" key="2">
    <source>
        <dbReference type="ARBA" id="ARBA00022741"/>
    </source>
</evidence>
<dbReference type="InterPro" id="IPR005481">
    <property type="entry name" value="BC-like_N"/>
</dbReference>
<proteinExistence type="predicted"/>
<dbReference type="PROSITE" id="PS00867">
    <property type="entry name" value="CPSASE_2"/>
    <property type="match status" value="1"/>
</dbReference>
<dbReference type="Pfam" id="PF00289">
    <property type="entry name" value="Biotin_carb_N"/>
    <property type="match status" value="1"/>
</dbReference>
<dbReference type="InterPro" id="IPR005479">
    <property type="entry name" value="CPAse_ATP-bd"/>
</dbReference>
<dbReference type="EMBL" id="CP139487">
    <property type="protein sequence ID" value="WPU66363.1"/>
    <property type="molecule type" value="Genomic_DNA"/>
</dbReference>
<dbReference type="FunFam" id="3.30.470.20:FF:000028">
    <property type="entry name" value="Methylcrotonoyl-CoA carboxylase subunit alpha, mitochondrial"/>
    <property type="match status" value="1"/>
</dbReference>
<evidence type="ECO:0000256" key="4">
    <source>
        <dbReference type="ARBA" id="ARBA00023267"/>
    </source>
</evidence>
<dbReference type="KEGG" id="psti:SOO65_06360"/>
<evidence type="ECO:0000313" key="9">
    <source>
        <dbReference type="Proteomes" id="UP001324634"/>
    </source>
</evidence>
<dbReference type="Pfam" id="PF02785">
    <property type="entry name" value="Biotin_carb_C"/>
    <property type="match status" value="1"/>
</dbReference>
<dbReference type="SUPFAM" id="SSF52440">
    <property type="entry name" value="PreATP-grasp domain"/>
    <property type="match status" value="1"/>
</dbReference>
<dbReference type="FunFam" id="3.30.1490.20:FF:000003">
    <property type="entry name" value="acetyl-CoA carboxylase isoform X1"/>
    <property type="match status" value="1"/>
</dbReference>
<organism evidence="8 9">
    <name type="scientific">Peredibacter starrii</name>
    <dbReference type="NCBI Taxonomy" id="28202"/>
    <lineage>
        <taxon>Bacteria</taxon>
        <taxon>Pseudomonadati</taxon>
        <taxon>Bdellovibrionota</taxon>
        <taxon>Bacteriovoracia</taxon>
        <taxon>Bacteriovoracales</taxon>
        <taxon>Bacteriovoracaceae</taxon>
        <taxon>Peredibacter</taxon>
    </lineage>
</organism>
<keyword evidence="1" id="KW-0436">Ligase</keyword>
<protein>
    <submittedName>
        <fullName evidence="8">Biotin carboxylase N-terminal domain-containing protein</fullName>
    </submittedName>
</protein>
<dbReference type="InterPro" id="IPR050856">
    <property type="entry name" value="Biotin_carboxylase_complex"/>
</dbReference>
<dbReference type="FunFam" id="3.40.50.20:FF:000010">
    <property type="entry name" value="Propionyl-CoA carboxylase subunit alpha"/>
    <property type="match status" value="1"/>
</dbReference>
<evidence type="ECO:0000259" key="6">
    <source>
        <dbReference type="PROSITE" id="PS50975"/>
    </source>
</evidence>
<dbReference type="PANTHER" id="PTHR18866:SF33">
    <property type="entry name" value="METHYLCROTONOYL-COA CARBOXYLASE SUBUNIT ALPHA, MITOCHONDRIAL-RELATED"/>
    <property type="match status" value="1"/>
</dbReference>
<dbReference type="Pfam" id="PF02786">
    <property type="entry name" value="CPSase_L_D2"/>
    <property type="match status" value="1"/>
</dbReference>
<dbReference type="SMART" id="SM00878">
    <property type="entry name" value="Biotin_carb_C"/>
    <property type="match status" value="1"/>
</dbReference>
<accession>A0AAX4HTG7</accession>
<dbReference type="RefSeq" id="WP_321398499.1">
    <property type="nucleotide sequence ID" value="NZ_CP139487.1"/>
</dbReference>
<dbReference type="InterPro" id="IPR011054">
    <property type="entry name" value="Rudment_hybrid_motif"/>
</dbReference>
<name>A0AAX4HTG7_9BACT</name>
<dbReference type="GO" id="GO:0005524">
    <property type="term" value="F:ATP binding"/>
    <property type="evidence" value="ECO:0007669"/>
    <property type="project" value="UniProtKB-UniRule"/>
</dbReference>
<evidence type="ECO:0000256" key="3">
    <source>
        <dbReference type="ARBA" id="ARBA00022840"/>
    </source>
</evidence>
<keyword evidence="9" id="KW-1185">Reference proteome</keyword>
<dbReference type="PROSITE" id="PS50979">
    <property type="entry name" value="BC"/>
    <property type="match status" value="1"/>
</dbReference>
<reference evidence="8 9" key="1">
    <citation type="submission" date="2023-11" db="EMBL/GenBank/DDBJ databases">
        <title>Peredibacter starrii A3.12.</title>
        <authorList>
            <person name="Mitchell R.J."/>
        </authorList>
    </citation>
    <scope>NUCLEOTIDE SEQUENCE [LARGE SCALE GENOMIC DNA]</scope>
    <source>
        <strain evidence="8 9">A3.12</strain>
    </source>
</reference>
<keyword evidence="2 5" id="KW-0547">Nucleotide-binding</keyword>
<dbReference type="GO" id="GO:0046872">
    <property type="term" value="F:metal ion binding"/>
    <property type="evidence" value="ECO:0007669"/>
    <property type="project" value="InterPro"/>
</dbReference>
<evidence type="ECO:0000259" key="7">
    <source>
        <dbReference type="PROSITE" id="PS50979"/>
    </source>
</evidence>
<dbReference type="Gene3D" id="3.30.470.20">
    <property type="entry name" value="ATP-grasp fold, B domain"/>
    <property type="match status" value="1"/>
</dbReference>
<dbReference type="PROSITE" id="PS00866">
    <property type="entry name" value="CPSASE_1"/>
    <property type="match status" value="1"/>
</dbReference>
<dbReference type="PROSITE" id="PS50975">
    <property type="entry name" value="ATP_GRASP"/>
    <property type="match status" value="1"/>
</dbReference>
<keyword evidence="4" id="KW-0092">Biotin</keyword>
<dbReference type="AlphaFoldDB" id="A0AAX4HTG7"/>
<gene>
    <name evidence="8" type="ORF">SOO65_06360</name>
</gene>
<feature type="domain" description="ATP-grasp" evidence="6">
    <location>
        <begin position="121"/>
        <end position="318"/>
    </location>
</feature>
<dbReference type="InterPro" id="IPR011761">
    <property type="entry name" value="ATP-grasp"/>
</dbReference>
<sequence length="495" mass="54793">MKIKKILVANRGEIALRVLKTAKEMGIKVVTVYAEDDKNLPHALYADESYSLGTGALADTYLNKTKLIEITKKSGADAIHPGYGFLSENEEFARMVEGAGITFIGPTPESIVLMGDKIGSKKALEKIKVPLTPGYHGDDQNDDNLVKEAKKIGFPVLIKASAGGGGKGMRIVHEESELLEGIRGAKSEGLKSFGSDKVLIEKYVLNPRHIEVQLMSDTHGNHLHFFERECSIQRRYQKVIEETPAPNMSQELRLKVCETAVEIARGINYRGAGTVEFIMAQDGSFYFMEMNTRLQVEHPVTEMVTGHDLVKYQIMVAQGDKLPLKQSDIKQKGSSIECRIYAEDPDNNFMPSIGKIERIGIPTLRDVRLDCGFLDGTEVGVNYDPMLAKLVVWGETRETAISKTIHSLDEVLFLGVKTNRDYLKRLLAHKDFVAGNTHTHFIPDHKAELEPVAMSDADLANIIGALSFTGKTKVATGGMVESNRTPWTELTGFRN</sequence>
<dbReference type="InterPro" id="IPR005482">
    <property type="entry name" value="Biotin_COase_C"/>
</dbReference>
<evidence type="ECO:0000256" key="1">
    <source>
        <dbReference type="ARBA" id="ARBA00022598"/>
    </source>
</evidence>
<evidence type="ECO:0000313" key="8">
    <source>
        <dbReference type="EMBL" id="WPU66363.1"/>
    </source>
</evidence>
<dbReference type="SUPFAM" id="SSF51246">
    <property type="entry name" value="Rudiment single hybrid motif"/>
    <property type="match status" value="1"/>
</dbReference>
<dbReference type="InterPro" id="IPR016185">
    <property type="entry name" value="PreATP-grasp_dom_sf"/>
</dbReference>
<evidence type="ECO:0000256" key="5">
    <source>
        <dbReference type="PROSITE-ProRule" id="PRU00409"/>
    </source>
</evidence>
<dbReference type="PANTHER" id="PTHR18866">
    <property type="entry name" value="CARBOXYLASE:PYRUVATE/ACETYL-COA/PROPIONYL-COA CARBOXYLASE"/>
    <property type="match status" value="1"/>
</dbReference>
<dbReference type="Proteomes" id="UP001324634">
    <property type="component" value="Chromosome"/>
</dbReference>
<dbReference type="GO" id="GO:0016874">
    <property type="term" value="F:ligase activity"/>
    <property type="evidence" value="ECO:0007669"/>
    <property type="project" value="UniProtKB-KW"/>
</dbReference>
<feature type="domain" description="Biotin carboxylation" evidence="7">
    <location>
        <begin position="2"/>
        <end position="447"/>
    </location>
</feature>
<dbReference type="InterPro" id="IPR011764">
    <property type="entry name" value="Biotin_carboxylation_dom"/>
</dbReference>
<dbReference type="SUPFAM" id="SSF56059">
    <property type="entry name" value="Glutathione synthetase ATP-binding domain-like"/>
    <property type="match status" value="1"/>
</dbReference>